<dbReference type="PROSITE" id="PS01045">
    <property type="entry name" value="SQUALEN_PHYTOEN_SYN_2"/>
    <property type="match status" value="1"/>
</dbReference>
<dbReference type="PROSITE" id="PS01044">
    <property type="entry name" value="SQUALEN_PHYTOEN_SYN_1"/>
    <property type="match status" value="1"/>
</dbReference>
<dbReference type="RefSeq" id="WP_138085644.1">
    <property type="nucleotide sequence ID" value="NZ_VAUV01000005.1"/>
</dbReference>
<dbReference type="Proteomes" id="UP000306196">
    <property type="component" value="Unassembled WGS sequence"/>
</dbReference>
<dbReference type="SUPFAM" id="SSF48576">
    <property type="entry name" value="Terpenoid synthases"/>
    <property type="match status" value="1"/>
</dbReference>
<dbReference type="GO" id="GO:0051996">
    <property type="term" value="F:squalene synthase [NAD(P)H] activity"/>
    <property type="evidence" value="ECO:0007669"/>
    <property type="project" value="InterPro"/>
</dbReference>
<proteinExistence type="predicted"/>
<gene>
    <name evidence="2" type="ORF">FEM03_07850</name>
</gene>
<dbReference type="SFLD" id="SFLDG01018">
    <property type="entry name" value="Squalene/Phytoene_Synthase_Lik"/>
    <property type="match status" value="1"/>
</dbReference>
<dbReference type="Pfam" id="PF00494">
    <property type="entry name" value="SQS_PSY"/>
    <property type="match status" value="1"/>
</dbReference>
<accession>A0A5R8KGR9</accession>
<dbReference type="InterPro" id="IPR044843">
    <property type="entry name" value="Trans_IPPS_bact-type"/>
</dbReference>
<evidence type="ECO:0000313" key="3">
    <source>
        <dbReference type="Proteomes" id="UP000306196"/>
    </source>
</evidence>
<reference evidence="2 3" key="1">
    <citation type="submission" date="2019-05" db="EMBL/GenBank/DDBJ databases">
        <title>Verrucobacter flavum gen. nov., sp. nov. a new member of the family Verrucomicrobiaceae.</title>
        <authorList>
            <person name="Szuroczki S."/>
            <person name="Abbaszade G."/>
            <person name="Szabo A."/>
            <person name="Felfoldi T."/>
            <person name="Schumann P."/>
            <person name="Boka K."/>
            <person name="Keki Z."/>
            <person name="Toumi M."/>
            <person name="Toth E."/>
        </authorList>
    </citation>
    <scope>NUCLEOTIDE SEQUENCE [LARGE SCALE GENOMIC DNA]</scope>
    <source>
        <strain evidence="2 3">MG-N-17</strain>
    </source>
</reference>
<dbReference type="InterPro" id="IPR008949">
    <property type="entry name" value="Isoprenoid_synthase_dom_sf"/>
</dbReference>
<dbReference type="InterPro" id="IPR019845">
    <property type="entry name" value="Squalene/phytoene_synthase_CS"/>
</dbReference>
<dbReference type="PANTHER" id="PTHR31480">
    <property type="entry name" value="BIFUNCTIONAL LYCOPENE CYCLASE/PHYTOENE SYNTHASE"/>
    <property type="match status" value="1"/>
</dbReference>
<dbReference type="AlphaFoldDB" id="A0A5R8KGR9"/>
<dbReference type="Gene3D" id="1.10.600.10">
    <property type="entry name" value="Farnesyl Diphosphate Synthase"/>
    <property type="match status" value="1"/>
</dbReference>
<organism evidence="2 3">
    <name type="scientific">Phragmitibacter flavus</name>
    <dbReference type="NCBI Taxonomy" id="2576071"/>
    <lineage>
        <taxon>Bacteria</taxon>
        <taxon>Pseudomonadati</taxon>
        <taxon>Verrucomicrobiota</taxon>
        <taxon>Verrucomicrobiia</taxon>
        <taxon>Verrucomicrobiales</taxon>
        <taxon>Verrucomicrobiaceae</taxon>
        <taxon>Phragmitibacter</taxon>
    </lineage>
</organism>
<dbReference type="OrthoDB" id="9787280at2"/>
<dbReference type="SFLD" id="SFLDS00005">
    <property type="entry name" value="Isoprenoid_Synthase_Type_I"/>
    <property type="match status" value="1"/>
</dbReference>
<protein>
    <submittedName>
        <fullName evidence="2">Squalene synthase HpnD</fullName>
    </submittedName>
</protein>
<dbReference type="InterPro" id="IPR002060">
    <property type="entry name" value="Squ/phyt_synthse"/>
</dbReference>
<evidence type="ECO:0000313" key="2">
    <source>
        <dbReference type="EMBL" id="TLD71431.1"/>
    </source>
</evidence>
<dbReference type="GO" id="GO:0004311">
    <property type="term" value="F:geranylgeranyl diphosphate synthase activity"/>
    <property type="evidence" value="ECO:0007669"/>
    <property type="project" value="InterPro"/>
</dbReference>
<keyword evidence="1" id="KW-0808">Transferase</keyword>
<keyword evidence="3" id="KW-1185">Reference proteome</keyword>
<comment type="caution">
    <text evidence="2">The sequence shown here is derived from an EMBL/GenBank/DDBJ whole genome shotgun (WGS) entry which is preliminary data.</text>
</comment>
<dbReference type="GO" id="GO:0016117">
    <property type="term" value="P:carotenoid biosynthetic process"/>
    <property type="evidence" value="ECO:0007669"/>
    <property type="project" value="UniProtKB-ARBA"/>
</dbReference>
<dbReference type="SFLD" id="SFLDG01212">
    <property type="entry name" value="Phytoene_synthase_like"/>
    <property type="match status" value="1"/>
</dbReference>
<dbReference type="EMBL" id="VAUV01000005">
    <property type="protein sequence ID" value="TLD71431.1"/>
    <property type="molecule type" value="Genomic_DNA"/>
</dbReference>
<evidence type="ECO:0000256" key="1">
    <source>
        <dbReference type="ARBA" id="ARBA00022679"/>
    </source>
</evidence>
<name>A0A5R8KGR9_9BACT</name>
<dbReference type="InterPro" id="IPR033904">
    <property type="entry name" value="Trans_IPPS_HH"/>
</dbReference>
<sequence>MSMSSAPSASEQITQRSKSNLAFALLTLPPHRRRDMITFYAFCRIIDDIADEPGIEPDQRQRDLDTWRNGLLHGFTNPDEVQREVAALIPRHQIDPALFAEIIDGMQSDLTQTRYQTYPELLAYCYKVASVVGLISIRIFGCENPASRDYAINLGYALQLTNIIRDVGEDALNGRIYLPQEDLQSFQVTEAEILNGKPGPQLTKMMQHQSQRAIDFYQLACQNPPTDDRHRLIAARMMGRTYREVLEKVRAQKFSVFGPRIGLSKLRKLTILATYTLRGLLKIG</sequence>
<dbReference type="CDD" id="cd00683">
    <property type="entry name" value="Trans_IPPS_HH"/>
    <property type="match status" value="1"/>
</dbReference>